<reference evidence="2" key="1">
    <citation type="journal article" date="2012" name="Nature">
        <title>The tomato genome sequence provides insights into fleshy fruit evolution.</title>
        <authorList>
            <consortium name="Tomato Genome Consortium"/>
        </authorList>
    </citation>
    <scope>NUCLEOTIDE SEQUENCE [LARGE SCALE GENOMIC DNA]</scope>
    <source>
        <strain evidence="2">cv. Heinz 1706</strain>
    </source>
</reference>
<evidence type="ECO:0000256" key="1">
    <source>
        <dbReference type="SAM" id="Phobius"/>
    </source>
</evidence>
<keyword evidence="1" id="KW-0812">Transmembrane</keyword>
<proteinExistence type="predicted"/>
<dbReference type="Gramene" id="Solyc08g041970.1.1">
    <property type="protein sequence ID" value="Solyc08g041970.1.1.1"/>
    <property type="gene ID" value="Solyc08g041970.1"/>
</dbReference>
<organism evidence="2">
    <name type="scientific">Solanum lycopersicum</name>
    <name type="common">Tomato</name>
    <name type="synonym">Lycopersicon esculentum</name>
    <dbReference type="NCBI Taxonomy" id="4081"/>
    <lineage>
        <taxon>Eukaryota</taxon>
        <taxon>Viridiplantae</taxon>
        <taxon>Streptophyta</taxon>
        <taxon>Embryophyta</taxon>
        <taxon>Tracheophyta</taxon>
        <taxon>Spermatophyta</taxon>
        <taxon>Magnoliopsida</taxon>
        <taxon>eudicotyledons</taxon>
        <taxon>Gunneridae</taxon>
        <taxon>Pentapetalae</taxon>
        <taxon>asterids</taxon>
        <taxon>lamiids</taxon>
        <taxon>Solanales</taxon>
        <taxon>Solanaceae</taxon>
        <taxon>Solanoideae</taxon>
        <taxon>Solaneae</taxon>
        <taxon>Solanum</taxon>
        <taxon>Solanum subgen. Lycopersicon</taxon>
    </lineage>
</organism>
<reference evidence="2" key="2">
    <citation type="submission" date="2019-01" db="UniProtKB">
        <authorList>
            <consortium name="EnsemblPlants"/>
        </authorList>
    </citation>
    <scope>IDENTIFICATION</scope>
    <source>
        <strain evidence="2">cv. Heinz 1706</strain>
    </source>
</reference>
<evidence type="ECO:0000313" key="3">
    <source>
        <dbReference type="Proteomes" id="UP000004994"/>
    </source>
</evidence>
<feature type="transmembrane region" description="Helical" evidence="1">
    <location>
        <begin position="20"/>
        <end position="39"/>
    </location>
</feature>
<keyword evidence="1" id="KW-0472">Membrane</keyword>
<dbReference type="InParanoid" id="A0A3Q7IHM0"/>
<name>A0A3Q7IHM0_SOLLC</name>
<sequence>MARLLSLFLPRRSPLSPYPLSPLILLLLLYFLVLFQSYLNKSENTGFNFSAQYFFIIQNN</sequence>
<evidence type="ECO:0000313" key="2">
    <source>
        <dbReference type="EnsemblPlants" id="Solyc08g041970.1.1.1"/>
    </source>
</evidence>
<dbReference type="PaxDb" id="4081-Solyc08g041970.1.1"/>
<accession>A0A3Q7IHM0</accession>
<keyword evidence="1" id="KW-1133">Transmembrane helix</keyword>
<dbReference type="AlphaFoldDB" id="A0A3Q7IHM0"/>
<dbReference type="EnsemblPlants" id="Solyc08g041970.1.1">
    <property type="protein sequence ID" value="Solyc08g041970.1.1.1"/>
    <property type="gene ID" value="Solyc08g041970.1"/>
</dbReference>
<dbReference type="Proteomes" id="UP000004994">
    <property type="component" value="Chromosome 8"/>
</dbReference>
<keyword evidence="3" id="KW-1185">Reference proteome</keyword>
<protein>
    <submittedName>
        <fullName evidence="2">Uncharacterized protein</fullName>
    </submittedName>
</protein>